<reference evidence="2 3" key="1">
    <citation type="submission" date="2016-08" db="EMBL/GenBank/DDBJ databases">
        <title>Candidatus Dactylopiibacterium carminicum genome sequence.</title>
        <authorList>
            <person name="Ramirez-Puebla S.T."/>
            <person name="Ormeno-Orrillo E."/>
            <person name="Vera-Ponce De Leon A."/>
            <person name="Luis L."/>
            <person name="Sanchez-Flores A."/>
            <person name="Monica R."/>
            <person name="Martinez-Romero E."/>
        </authorList>
    </citation>
    <scope>NUCLEOTIDE SEQUENCE [LARGE SCALE GENOMIC DNA]</scope>
    <source>
        <strain evidence="2">END1</strain>
    </source>
</reference>
<evidence type="ECO:0008006" key="4">
    <source>
        <dbReference type="Google" id="ProtNLM"/>
    </source>
</evidence>
<comment type="caution">
    <text evidence="2">The sequence shown here is derived from an EMBL/GenBank/DDBJ whole genome shotgun (WGS) entry which is preliminary data.</text>
</comment>
<proteinExistence type="predicted"/>
<dbReference type="RefSeq" id="WP_095525195.1">
    <property type="nucleotide sequence ID" value="NZ_MDUX01000043.1"/>
</dbReference>
<sequence>MIKSYVFAVLLGVMALTSGCASFQNMETARFAEQPPIAVSAAKPAAFVETRFFMGEPDKAVVEWLHMKEKLHALTTSAIEESGLLSELSMNEEEKGNFSNRIRVDVYNHGDQGAAAVFGFISGLTLGVIPAAATDNYTVKVVLLDREGKELKSSTSKDSVTTWIGLIFIPMAGNTPEIAVTETIKNQIKLGFRDLVDGGTLIAAK</sequence>
<dbReference type="Proteomes" id="UP000623509">
    <property type="component" value="Unassembled WGS sequence"/>
</dbReference>
<accession>A0ABQ7HN90</accession>
<evidence type="ECO:0000313" key="3">
    <source>
        <dbReference type="Proteomes" id="UP000623509"/>
    </source>
</evidence>
<keyword evidence="3" id="KW-1185">Reference proteome</keyword>
<feature type="chain" id="PRO_5047322790" description="DUF3313 domain-containing protein" evidence="1">
    <location>
        <begin position="24"/>
        <end position="205"/>
    </location>
</feature>
<dbReference type="EMBL" id="MDUX01000043">
    <property type="protein sequence ID" value="KAF7598615.1"/>
    <property type="molecule type" value="Genomic_DNA"/>
</dbReference>
<protein>
    <recommendedName>
        <fullName evidence="4">DUF3313 domain-containing protein</fullName>
    </recommendedName>
</protein>
<feature type="signal peptide" evidence="1">
    <location>
        <begin position="1"/>
        <end position="23"/>
    </location>
</feature>
<evidence type="ECO:0000256" key="1">
    <source>
        <dbReference type="SAM" id="SignalP"/>
    </source>
</evidence>
<organism evidence="2 3">
    <name type="scientific">Candidatus Dactylopiibacterium carminicum</name>
    <dbReference type="NCBI Taxonomy" id="857335"/>
    <lineage>
        <taxon>Bacteria</taxon>
        <taxon>Pseudomonadati</taxon>
        <taxon>Pseudomonadota</taxon>
        <taxon>Betaproteobacteria</taxon>
        <taxon>Rhodocyclales</taxon>
        <taxon>Rhodocyclaceae</taxon>
        <taxon>Candidatus Dactylopiibacterium</taxon>
    </lineage>
</organism>
<gene>
    <name evidence="2" type="ORF">BGI27_12430</name>
</gene>
<evidence type="ECO:0000313" key="2">
    <source>
        <dbReference type="EMBL" id="KAF7598615.1"/>
    </source>
</evidence>
<name>A0ABQ7HN90_9RHOO</name>
<dbReference type="PROSITE" id="PS51257">
    <property type="entry name" value="PROKAR_LIPOPROTEIN"/>
    <property type="match status" value="1"/>
</dbReference>
<keyword evidence="1" id="KW-0732">Signal</keyword>